<protein>
    <submittedName>
        <fullName evidence="1">Uncharacterized protein</fullName>
    </submittedName>
</protein>
<dbReference type="GeneID" id="36405065"/>
<reference evidence="2" key="1">
    <citation type="submission" date="2014-09" db="EMBL/GenBank/DDBJ databases">
        <authorList>
            <person name="Sharma Rahul"/>
            <person name="Thines Marco"/>
        </authorList>
    </citation>
    <scope>NUCLEOTIDE SEQUENCE [LARGE SCALE GENOMIC DNA]</scope>
</reference>
<organism evidence="1 2">
    <name type="scientific">Plasmopara halstedii</name>
    <name type="common">Downy mildew of sunflower</name>
    <dbReference type="NCBI Taxonomy" id="4781"/>
    <lineage>
        <taxon>Eukaryota</taxon>
        <taxon>Sar</taxon>
        <taxon>Stramenopiles</taxon>
        <taxon>Oomycota</taxon>
        <taxon>Peronosporomycetes</taxon>
        <taxon>Peronosporales</taxon>
        <taxon>Peronosporaceae</taxon>
        <taxon>Plasmopara</taxon>
    </lineage>
</organism>
<dbReference type="AlphaFoldDB" id="A0A0P1AFM1"/>
<evidence type="ECO:0000313" key="2">
    <source>
        <dbReference type="Proteomes" id="UP000054928"/>
    </source>
</evidence>
<dbReference type="Proteomes" id="UP000054928">
    <property type="component" value="Unassembled WGS sequence"/>
</dbReference>
<dbReference type="RefSeq" id="XP_024576143.1">
    <property type="nucleotide sequence ID" value="XM_024725357.1"/>
</dbReference>
<proteinExistence type="predicted"/>
<dbReference type="EMBL" id="CCYD01000442">
    <property type="protein sequence ID" value="CEG39774.1"/>
    <property type="molecule type" value="Genomic_DNA"/>
</dbReference>
<keyword evidence="2" id="KW-1185">Reference proteome</keyword>
<evidence type="ECO:0000313" key="1">
    <source>
        <dbReference type="EMBL" id="CEG39774.1"/>
    </source>
</evidence>
<accession>A0A0P1AFM1</accession>
<name>A0A0P1AFM1_PLAHL</name>
<sequence>MTNAPVVDIVTNALEFSTGIGVDMSVSLLGFLIAGGVISPPKLALVSVAVEELASNGVCVIAAATTGEAAPLGIATGGGAFMAGKVVEVTLVFPITLPSCVAVVFGP</sequence>